<feature type="region of interest" description="Disordered" evidence="8">
    <location>
        <begin position="1541"/>
        <end position="1569"/>
    </location>
</feature>
<keyword evidence="11" id="KW-1185">Reference proteome</keyword>
<feature type="compositionally biased region" description="Polar residues" evidence="8">
    <location>
        <begin position="1469"/>
        <end position="1487"/>
    </location>
</feature>
<feature type="domain" description="Condensin complex subunit 1 C-terminal" evidence="9">
    <location>
        <begin position="1093"/>
        <end position="1208"/>
    </location>
</feature>
<dbReference type="GO" id="GO:0010032">
    <property type="term" value="P:meiotic chromosome condensation"/>
    <property type="evidence" value="ECO:0000318"/>
    <property type="project" value="GO_Central"/>
</dbReference>
<dbReference type="InterPro" id="IPR016024">
    <property type="entry name" value="ARM-type_fold"/>
</dbReference>
<reference evidence="11" key="1">
    <citation type="journal article" date="2017" name="Cell">
        <title>Insights into land plant evolution garnered from the Marchantia polymorpha genome.</title>
        <authorList>
            <person name="Bowman J.L."/>
            <person name="Kohchi T."/>
            <person name="Yamato K.T."/>
            <person name="Jenkins J."/>
            <person name="Shu S."/>
            <person name="Ishizaki K."/>
            <person name="Yamaoka S."/>
            <person name="Nishihama R."/>
            <person name="Nakamura Y."/>
            <person name="Berger F."/>
            <person name="Adam C."/>
            <person name="Aki S.S."/>
            <person name="Althoff F."/>
            <person name="Araki T."/>
            <person name="Arteaga-Vazquez M.A."/>
            <person name="Balasubrmanian S."/>
            <person name="Barry K."/>
            <person name="Bauer D."/>
            <person name="Boehm C.R."/>
            <person name="Briginshaw L."/>
            <person name="Caballero-Perez J."/>
            <person name="Catarino B."/>
            <person name="Chen F."/>
            <person name="Chiyoda S."/>
            <person name="Chovatia M."/>
            <person name="Davies K.M."/>
            <person name="Delmans M."/>
            <person name="Demura T."/>
            <person name="Dierschke T."/>
            <person name="Dolan L."/>
            <person name="Dorantes-Acosta A.E."/>
            <person name="Eklund D.M."/>
            <person name="Florent S.N."/>
            <person name="Flores-Sandoval E."/>
            <person name="Fujiyama A."/>
            <person name="Fukuzawa H."/>
            <person name="Galik B."/>
            <person name="Grimanelli D."/>
            <person name="Grimwood J."/>
            <person name="Grossniklaus U."/>
            <person name="Hamada T."/>
            <person name="Haseloff J."/>
            <person name="Hetherington A.J."/>
            <person name="Higo A."/>
            <person name="Hirakawa Y."/>
            <person name="Hundley H.N."/>
            <person name="Ikeda Y."/>
            <person name="Inoue K."/>
            <person name="Inoue S.I."/>
            <person name="Ishida S."/>
            <person name="Jia Q."/>
            <person name="Kakita M."/>
            <person name="Kanazawa T."/>
            <person name="Kawai Y."/>
            <person name="Kawashima T."/>
            <person name="Kennedy M."/>
            <person name="Kinose K."/>
            <person name="Kinoshita T."/>
            <person name="Kohara Y."/>
            <person name="Koide E."/>
            <person name="Komatsu K."/>
            <person name="Kopischke S."/>
            <person name="Kubo M."/>
            <person name="Kyozuka J."/>
            <person name="Lagercrantz U."/>
            <person name="Lin S.S."/>
            <person name="Lindquist E."/>
            <person name="Lipzen A.M."/>
            <person name="Lu C.W."/>
            <person name="De Luna E."/>
            <person name="Martienssen R.A."/>
            <person name="Minamino N."/>
            <person name="Mizutani M."/>
            <person name="Mizutani M."/>
            <person name="Mochizuki N."/>
            <person name="Monte I."/>
            <person name="Mosher R."/>
            <person name="Nagasaki H."/>
            <person name="Nakagami H."/>
            <person name="Naramoto S."/>
            <person name="Nishitani K."/>
            <person name="Ohtani M."/>
            <person name="Okamoto T."/>
            <person name="Okumura M."/>
            <person name="Phillips J."/>
            <person name="Pollak B."/>
            <person name="Reinders A."/>
            <person name="Rovekamp M."/>
            <person name="Sano R."/>
            <person name="Sawa S."/>
            <person name="Schmid M.W."/>
            <person name="Shirakawa M."/>
            <person name="Solano R."/>
            <person name="Spunde A."/>
            <person name="Suetsugu N."/>
            <person name="Sugano S."/>
            <person name="Sugiyama A."/>
            <person name="Sun R."/>
            <person name="Suzuki Y."/>
            <person name="Takenaka M."/>
            <person name="Takezawa D."/>
            <person name="Tomogane H."/>
            <person name="Tsuzuki M."/>
            <person name="Ueda T."/>
            <person name="Umeda M."/>
            <person name="Ward J.M."/>
            <person name="Watanabe Y."/>
            <person name="Yazaki K."/>
            <person name="Yokoyama R."/>
            <person name="Yoshitake Y."/>
            <person name="Yotsui I."/>
            <person name="Zachgo S."/>
            <person name="Schmutz J."/>
        </authorList>
    </citation>
    <scope>NUCLEOTIDE SEQUENCE [LARGE SCALE GENOMIC DNA]</scope>
    <source>
        <strain evidence="11">Tak-1</strain>
    </source>
</reference>
<name>A0A2R6WF77_MARPO</name>
<feature type="compositionally biased region" description="Basic and acidic residues" evidence="8">
    <location>
        <begin position="970"/>
        <end position="981"/>
    </location>
</feature>
<evidence type="ECO:0000259" key="9">
    <source>
        <dbReference type="Pfam" id="PF12717"/>
    </source>
</evidence>
<dbReference type="GO" id="GO:0007076">
    <property type="term" value="P:mitotic chromosome condensation"/>
    <property type="evidence" value="ECO:0000318"/>
    <property type="project" value="GO_Central"/>
</dbReference>
<feature type="region of interest" description="Disordered" evidence="8">
    <location>
        <begin position="1459"/>
        <end position="1528"/>
    </location>
</feature>
<dbReference type="OMA" id="EAFNMHP"/>
<proteinExistence type="predicted"/>
<feature type="compositionally biased region" description="Basic residues" evidence="8">
    <location>
        <begin position="149"/>
        <end position="159"/>
    </location>
</feature>
<feature type="compositionally biased region" description="Polar residues" evidence="8">
    <location>
        <begin position="1515"/>
        <end position="1528"/>
    </location>
</feature>
<evidence type="ECO:0000256" key="8">
    <source>
        <dbReference type="SAM" id="MobiDB-lite"/>
    </source>
</evidence>
<protein>
    <recommendedName>
        <fullName evidence="9">Condensin complex subunit 1 C-terminal domain-containing protein</fullName>
    </recommendedName>
</protein>
<dbReference type="Pfam" id="PF12717">
    <property type="entry name" value="Cnd1"/>
    <property type="match status" value="1"/>
</dbReference>
<dbReference type="GO" id="GO:0006325">
    <property type="term" value="P:chromatin organization"/>
    <property type="evidence" value="ECO:0007669"/>
    <property type="project" value="EnsemblPlants"/>
</dbReference>
<feature type="region of interest" description="Disordered" evidence="8">
    <location>
        <begin position="1609"/>
        <end position="1688"/>
    </location>
</feature>
<dbReference type="GO" id="GO:0042393">
    <property type="term" value="F:histone binding"/>
    <property type="evidence" value="ECO:0000318"/>
    <property type="project" value="GO_Central"/>
</dbReference>
<feature type="compositionally biased region" description="Low complexity" evidence="8">
    <location>
        <begin position="173"/>
        <end position="182"/>
    </location>
</feature>
<dbReference type="GO" id="GO:0000791">
    <property type="term" value="C:euchromatin"/>
    <property type="evidence" value="ECO:0007669"/>
    <property type="project" value="EnsemblPlants"/>
</dbReference>
<dbReference type="EMBL" id="KZ772770">
    <property type="protein sequence ID" value="PTQ32496.1"/>
    <property type="molecule type" value="Genomic_DNA"/>
</dbReference>
<dbReference type="InterPro" id="IPR032682">
    <property type="entry name" value="Cnd1_C"/>
</dbReference>
<sequence>MEQHLSSLLYTASTEYELAGGQVGSNGAHGASLSAETLSDLHDFFQSSGSRNSELSGLWDDLAEKKVSLGAIVEILSGTMQKGGIAGVRAVEVYLSLLMAPDCPVYSLFSQMAFDALARCLRNCCKPVSAAALNVTADIDTQGGDKGIKGHRKGKRQRGGGRSNVDNEEIDMSPSQLSAQSQPAETVSVQDIMSSLLKLQKALLVLHLGERQETLKLVLELLVSMLHLLSEMEDEENRRTENGGRAKKRAVISSPRVSIPDSIFQILESLLDSKHGQPLKNAVMILRELTPTILLNQPGGTGRSGIRSCALQFVTRTLLKTGGSSVQPAVAALPRYICCKAPEKTDGRLLAIDSAMTILHALDIKDLCQFADFIRKFSHSKPRHRLIAVDVALALLGGFPDALRCPPPLVDECSNPSGPSPYERGPRAHNFNGRRKPSRFNNQGASVQPRKDGAQESADEVENNGCQDGQSAMDGHQHDEASSSENQWWGVTCIEVLLHRSSDKIPSVRARSLANLAQAIELLSVDVSSRRHLQSLLGFNGIAPQGTRVLNANSTALHCSDTGDTPILGGYTPSPEPSSDLPGATPLTPGAGHRDLWSLLQRRCLDDKVAVRKSALVLMKKSTTLLGKAPEDDILHALGAACGDSMISIRKSALAAISEVLRKFPGDLRVAREWLRSALPLAFDNETTLQDECLNLFEELVVDRVSLISTLKLPRSKLLHKTGRGIHQSSQDTQELNDDDVEKLLPIGALGILKEMADGSSISSCVKRICFSLGKKKRLRPGVALALQNLISAHRSPDGAWFLLSEVSEFVPKAVGWEFLRTHWQLLDGRENGRAKGQGSETLEGTLPRGTSSKWAVNRVHLLQTISNVAVELPPDAAADLASELLERLQAFDMHSAEVGAHIKALAVLCKRKVVAVEQGDQLVEVWVKQLLEESGNILESCIKSPSSRGTAQEGAEDAFRTPVSQTREMQGDKQTENRWNKDRGQVKGQVVSATQLETVVFTVGALALVCPRVKDARVVTLVQTLITTAKRVIGRTRGGEAQRLLIREKVTPEVYVHLWVALGKLCLADDSLAKRCIPLFVQELGRTNSAAVRNNITIVMTDFCVRYTALVDGYLHDLTKSLKDSCELVRRQTFVLLSRLLQRDYVKWRGMLFHRFLLMLVDDSPKISQLAKFVFSSILKLKAPLLAYNSFVEALFVLNDCVSQASSSAMLQVPESERSVFSLRGNTTDVVEKRMQIYGTLLQQMNPEHLLATSAKLCSEVLAAAADGLLDLKDGPSQCVLQDALLILASKELRIINPRASAGTSELEDDDGGAAAAVAAVKGRVVTQLMKKNLVQNAVPIFIELKRLLESQNSPMLGLLMDSMRQMLKDYKSEIEEILVADKQLQKEILYDMQKHEAAKARAKVVAAIPVQPDVMQGATPGAVRTPVAISIHSATVEQMGKSAQDSRLQGEAISKMSEKENMGGNLHSRSGLQRSRNNTNPNQAYNIPPKSPVVSAMRKSPLDNLLSPRGDNRATSTPRVTWQHGTPTMGRTMMHCAVPSSGSHQAQTPHHPHTTQVRPPDPLSPLRASQEETCLAGAVADVAAAATVATVLQQVAQRNVTPLRGMSLPRLRPSVATATRRPKDAAAPPTSQLAAVSLDERTPAAAAGAQRFPGSPQCLAGEEESGLETVRRRQSFSSIDDPCGLP</sequence>
<feature type="region of interest" description="Disordered" evidence="8">
    <location>
        <begin position="564"/>
        <end position="587"/>
    </location>
</feature>
<evidence type="ECO:0000313" key="11">
    <source>
        <dbReference type="Proteomes" id="UP000244005"/>
    </source>
</evidence>
<feature type="compositionally biased region" description="Low complexity" evidence="8">
    <location>
        <begin position="1546"/>
        <end position="1560"/>
    </location>
</feature>
<dbReference type="GO" id="GO:0005654">
    <property type="term" value="C:nucleoplasm"/>
    <property type="evidence" value="ECO:0007669"/>
    <property type="project" value="EnsemblPlants"/>
</dbReference>
<gene>
    <name evidence="10" type="ORF">MARPO_0098s0043</name>
</gene>
<evidence type="ECO:0000313" key="10">
    <source>
        <dbReference type="EMBL" id="PTQ32496.1"/>
    </source>
</evidence>
<dbReference type="OrthoDB" id="10263978at2759"/>
<dbReference type="Gramene" id="Mp4g01570.1">
    <property type="protein sequence ID" value="Mp4g01570.1.cds"/>
    <property type="gene ID" value="Mp4g01570"/>
</dbReference>
<keyword evidence="2" id="KW-0132">Cell division</keyword>
<evidence type="ECO:0000256" key="1">
    <source>
        <dbReference type="ARBA" id="ARBA00004123"/>
    </source>
</evidence>
<dbReference type="GO" id="GO:0098653">
    <property type="term" value="P:centromere clustering"/>
    <property type="evidence" value="ECO:0007669"/>
    <property type="project" value="EnsemblPlants"/>
</dbReference>
<dbReference type="GO" id="GO:0000796">
    <property type="term" value="C:condensin complex"/>
    <property type="evidence" value="ECO:0000318"/>
    <property type="project" value="GO_Central"/>
</dbReference>
<dbReference type="GO" id="GO:0051301">
    <property type="term" value="P:cell division"/>
    <property type="evidence" value="ECO:0007669"/>
    <property type="project" value="UniProtKB-KW"/>
</dbReference>
<evidence type="ECO:0000256" key="2">
    <source>
        <dbReference type="ARBA" id="ARBA00022618"/>
    </source>
</evidence>
<keyword evidence="4" id="KW-0226">DNA condensation</keyword>
<evidence type="ECO:0000256" key="6">
    <source>
        <dbReference type="ARBA" id="ARBA00023306"/>
    </source>
</evidence>
<dbReference type="GO" id="GO:0000779">
    <property type="term" value="C:condensed chromosome, centromeric region"/>
    <property type="evidence" value="ECO:0000318"/>
    <property type="project" value="GO_Central"/>
</dbReference>
<dbReference type="SUPFAM" id="SSF48371">
    <property type="entry name" value="ARM repeat"/>
    <property type="match status" value="1"/>
</dbReference>
<dbReference type="Proteomes" id="UP000244005">
    <property type="component" value="Unassembled WGS sequence"/>
</dbReference>
<accession>A0A2R6WF77</accession>
<comment type="subcellular location">
    <subcellularLocation>
        <location evidence="1">Nucleus</location>
    </subcellularLocation>
</comment>
<evidence type="ECO:0000256" key="4">
    <source>
        <dbReference type="ARBA" id="ARBA00023067"/>
    </source>
</evidence>
<feature type="region of interest" description="Disordered" evidence="8">
    <location>
        <begin position="144"/>
        <end position="182"/>
    </location>
</feature>
<feature type="region of interest" description="Disordered" evidence="8">
    <location>
        <begin position="414"/>
        <end position="484"/>
    </location>
</feature>
<feature type="region of interest" description="Disordered" evidence="8">
    <location>
        <begin position="945"/>
        <end position="981"/>
    </location>
</feature>
<keyword evidence="6" id="KW-0131">Cell cycle</keyword>
<dbReference type="PANTHER" id="PTHR14222:SF1">
    <property type="entry name" value="CONDENSIN-2 COMPLEX SUBUNIT D3"/>
    <property type="match status" value="1"/>
</dbReference>
<keyword evidence="3" id="KW-0498">Mitosis</keyword>
<dbReference type="Gene3D" id="1.25.10.10">
    <property type="entry name" value="Leucine-rich Repeat Variant"/>
    <property type="match status" value="1"/>
</dbReference>
<dbReference type="GO" id="GO:0007062">
    <property type="term" value="P:sister chromatid cohesion"/>
    <property type="evidence" value="ECO:0007669"/>
    <property type="project" value="EnsemblPlants"/>
</dbReference>
<evidence type="ECO:0000256" key="3">
    <source>
        <dbReference type="ARBA" id="ARBA00022776"/>
    </source>
</evidence>
<keyword evidence="5" id="KW-0539">Nucleus</keyword>
<organism evidence="10 11">
    <name type="scientific">Marchantia polymorpha</name>
    <name type="common">Common liverwort</name>
    <name type="synonym">Marchantia aquatica</name>
    <dbReference type="NCBI Taxonomy" id="3197"/>
    <lineage>
        <taxon>Eukaryota</taxon>
        <taxon>Viridiplantae</taxon>
        <taxon>Streptophyta</taxon>
        <taxon>Embryophyta</taxon>
        <taxon>Marchantiophyta</taxon>
        <taxon>Marchantiopsida</taxon>
        <taxon>Marchantiidae</taxon>
        <taxon>Marchantiales</taxon>
        <taxon>Marchantiaceae</taxon>
        <taxon>Marchantia</taxon>
    </lineage>
</organism>
<evidence type="ECO:0000256" key="5">
    <source>
        <dbReference type="ARBA" id="ARBA00023242"/>
    </source>
</evidence>
<dbReference type="PANTHER" id="PTHR14222">
    <property type="entry name" value="CONDENSIN"/>
    <property type="match status" value="1"/>
</dbReference>
<keyword evidence="7" id="KW-0175">Coiled coil</keyword>
<evidence type="ECO:0000256" key="7">
    <source>
        <dbReference type="SAM" id="Coils"/>
    </source>
</evidence>
<feature type="coiled-coil region" evidence="7">
    <location>
        <begin position="1362"/>
        <end position="1389"/>
    </location>
</feature>
<dbReference type="InterPro" id="IPR011989">
    <property type="entry name" value="ARM-like"/>
</dbReference>
<dbReference type="InterPro" id="IPR026971">
    <property type="entry name" value="CND1/NCAPD3"/>
</dbReference>